<dbReference type="Pfam" id="PF13585">
    <property type="entry name" value="CHU_C"/>
    <property type="match status" value="1"/>
</dbReference>
<feature type="chain" id="PRO_5047016494" evidence="1">
    <location>
        <begin position="22"/>
        <end position="238"/>
    </location>
</feature>
<dbReference type="Proteomes" id="UP000788426">
    <property type="component" value="Unassembled WGS sequence"/>
</dbReference>
<reference evidence="2 3" key="1">
    <citation type="submission" date="2021-07" db="EMBL/GenBank/DDBJ databases">
        <title>Genomic diversity and antimicrobial resistance of Prevotella spp. isolated from chronic lung disease airways.</title>
        <authorList>
            <person name="Webb K.A."/>
            <person name="Olagoke O.S."/>
            <person name="Baird T."/>
            <person name="Neill J."/>
            <person name="Pham A."/>
            <person name="Wells T.J."/>
            <person name="Ramsay K.A."/>
            <person name="Bell S.C."/>
            <person name="Sarovich D.S."/>
            <person name="Price E.P."/>
        </authorList>
    </citation>
    <scope>NUCLEOTIDE SEQUENCE [LARGE SCALE GENOMIC DNA]</scope>
    <source>
        <strain evidence="2 3">SCHI0011.S.12</strain>
    </source>
</reference>
<dbReference type="InterPro" id="IPR026341">
    <property type="entry name" value="T9SS_type_B"/>
</dbReference>
<dbReference type="EMBL" id="JAHXCT010000001">
    <property type="protein sequence ID" value="MBW4768357.1"/>
    <property type="molecule type" value="Genomic_DNA"/>
</dbReference>
<evidence type="ECO:0000256" key="1">
    <source>
        <dbReference type="SAM" id="SignalP"/>
    </source>
</evidence>
<accession>A0ABS6Y9V2</accession>
<dbReference type="RefSeq" id="WP_219479066.1">
    <property type="nucleotide sequence ID" value="NZ_JAHXCT010000001.1"/>
</dbReference>
<gene>
    <name evidence="2" type="ORF">KZO38_01050</name>
</gene>
<sequence>MIYKDKILVALFCFISNLVWAQTAPSINPEATIVQENGERENIDSYQGSAPLTVEFKANSSQTTGWEAHYEWRFSEEGSNSPYLIRYEENTNYTFTKAGTHNIILYATFTKNNDTIAFAKEYWGNNIPFKISISTSKLEMPNAFSPNGDGINDIYKAKEGYRSIVSFRAIIFNRFGQKLFEWSDPSQGWDGKHRGKDVKAGVYFVLVEAQGADGYKYKIKKDVNLLREYTETSGSTLP</sequence>
<comment type="caution">
    <text evidence="2">The sequence shown here is derived from an EMBL/GenBank/DDBJ whole genome shotgun (WGS) entry which is preliminary data.</text>
</comment>
<dbReference type="NCBIfam" id="TIGR04131">
    <property type="entry name" value="Bac_Flav_CTERM"/>
    <property type="match status" value="1"/>
</dbReference>
<name>A0ABS6Y9V2_9BACT</name>
<evidence type="ECO:0000313" key="3">
    <source>
        <dbReference type="Proteomes" id="UP000788426"/>
    </source>
</evidence>
<protein>
    <submittedName>
        <fullName evidence="2">Gliding motility-associated C-terminal domain-containing protein</fullName>
    </submittedName>
</protein>
<keyword evidence="3" id="KW-1185">Reference proteome</keyword>
<organism evidence="2 3">
    <name type="scientific">Hoylesella nanceiensis</name>
    <dbReference type="NCBI Taxonomy" id="425941"/>
    <lineage>
        <taxon>Bacteria</taxon>
        <taxon>Pseudomonadati</taxon>
        <taxon>Bacteroidota</taxon>
        <taxon>Bacteroidia</taxon>
        <taxon>Bacteroidales</taxon>
        <taxon>Prevotellaceae</taxon>
        <taxon>Hoylesella</taxon>
    </lineage>
</organism>
<keyword evidence="1" id="KW-0732">Signal</keyword>
<evidence type="ECO:0000313" key="2">
    <source>
        <dbReference type="EMBL" id="MBW4768357.1"/>
    </source>
</evidence>
<proteinExistence type="predicted"/>
<feature type="signal peptide" evidence="1">
    <location>
        <begin position="1"/>
        <end position="21"/>
    </location>
</feature>